<proteinExistence type="predicted"/>
<organism evidence="2 3">
    <name type="scientific">Effrenium voratum</name>
    <dbReference type="NCBI Taxonomy" id="2562239"/>
    <lineage>
        <taxon>Eukaryota</taxon>
        <taxon>Sar</taxon>
        <taxon>Alveolata</taxon>
        <taxon>Dinophyceae</taxon>
        <taxon>Suessiales</taxon>
        <taxon>Symbiodiniaceae</taxon>
        <taxon>Effrenium</taxon>
    </lineage>
</organism>
<sequence>MHERAAFRAVYLASPLKFCTTLHAFAPVLPRYFINAWEKDPWKWQHHKYRRSRERNRGKWFYGSGPLGGVQLPGWPEPGLLGARGLVEVAQKGQVERLEDQTFWHQVAERAVTLRDVMAVGDLAVILDTLLTANHRHTHLMKTLSRELIDDVDKLSLVEAAVILNAYAHFNCESRLMLKSFAEHIARLLQERPYTTVDADERFGSEAAHPQTLAVLCKAFASLKYQDSEMLRAVNEALVDRIQDANFNSVADILAAFAELEAPFEAPVEFWVTLANKVGGTPMRFLSPTLRALDRLQVSEPGLSEALGNEVLARLQEVAVPQVPPAAPPLRRLPALKVELPTDLLRQGSGSDASSSTSPEPEEVMDDVFEVMPSALVDTVADEDEEDDDAQAASKRKRRRWYNAVSRKLDVMSLDSLKVPYYAPFDPDLNYQRNLRGARVAQALEGLDTLAGASPPAAAGLVRGG</sequence>
<evidence type="ECO:0000256" key="1">
    <source>
        <dbReference type="SAM" id="MobiDB-lite"/>
    </source>
</evidence>
<keyword evidence="3" id="KW-1185">Reference proteome</keyword>
<feature type="region of interest" description="Disordered" evidence="1">
    <location>
        <begin position="378"/>
        <end position="397"/>
    </location>
</feature>
<dbReference type="AlphaFoldDB" id="A0AA36HKK1"/>
<evidence type="ECO:0000313" key="2">
    <source>
        <dbReference type="EMBL" id="CAJ1370222.1"/>
    </source>
</evidence>
<name>A0AA36HKK1_9DINO</name>
<reference evidence="2" key="1">
    <citation type="submission" date="2023-08" db="EMBL/GenBank/DDBJ databases">
        <authorList>
            <person name="Chen Y."/>
            <person name="Shah S."/>
            <person name="Dougan E. K."/>
            <person name="Thang M."/>
            <person name="Chan C."/>
        </authorList>
    </citation>
    <scope>NUCLEOTIDE SEQUENCE</scope>
</reference>
<protein>
    <submittedName>
        <fullName evidence="2">Uncharacterized protein</fullName>
    </submittedName>
</protein>
<feature type="compositionally biased region" description="Low complexity" evidence="1">
    <location>
        <begin position="349"/>
        <end position="358"/>
    </location>
</feature>
<comment type="caution">
    <text evidence="2">The sequence shown here is derived from an EMBL/GenBank/DDBJ whole genome shotgun (WGS) entry which is preliminary data.</text>
</comment>
<dbReference type="EMBL" id="CAUJNA010000004">
    <property type="protein sequence ID" value="CAJ1370222.1"/>
    <property type="molecule type" value="Genomic_DNA"/>
</dbReference>
<accession>A0AA36HKK1</accession>
<feature type="region of interest" description="Disordered" evidence="1">
    <location>
        <begin position="344"/>
        <end position="363"/>
    </location>
</feature>
<dbReference type="Proteomes" id="UP001178507">
    <property type="component" value="Unassembled WGS sequence"/>
</dbReference>
<feature type="compositionally biased region" description="Acidic residues" evidence="1">
    <location>
        <begin position="380"/>
        <end position="390"/>
    </location>
</feature>
<gene>
    <name evidence="2" type="ORF">EVOR1521_LOCUS847</name>
</gene>
<evidence type="ECO:0000313" key="3">
    <source>
        <dbReference type="Proteomes" id="UP001178507"/>
    </source>
</evidence>